<evidence type="ECO:0000256" key="1">
    <source>
        <dbReference type="SAM" id="MobiDB-lite"/>
    </source>
</evidence>
<name>A0A6A6UKS5_9PEZI</name>
<keyword evidence="2" id="KW-0732">Signal</keyword>
<feature type="compositionally biased region" description="Basic residues" evidence="1">
    <location>
        <begin position="74"/>
        <end position="89"/>
    </location>
</feature>
<feature type="compositionally biased region" description="Low complexity" evidence="1">
    <location>
        <begin position="90"/>
        <end position="99"/>
    </location>
</feature>
<keyword evidence="4" id="KW-1185">Reference proteome</keyword>
<feature type="chain" id="PRO_5025396187" evidence="2">
    <location>
        <begin position="21"/>
        <end position="99"/>
    </location>
</feature>
<proteinExistence type="predicted"/>
<accession>A0A6A6UKS5</accession>
<gene>
    <name evidence="3" type="ORF">BT63DRAFT_450899</name>
</gene>
<protein>
    <submittedName>
        <fullName evidence="3">Uncharacterized protein</fullName>
    </submittedName>
</protein>
<organism evidence="3 4">
    <name type="scientific">Microthyrium microscopicum</name>
    <dbReference type="NCBI Taxonomy" id="703497"/>
    <lineage>
        <taxon>Eukaryota</taxon>
        <taxon>Fungi</taxon>
        <taxon>Dikarya</taxon>
        <taxon>Ascomycota</taxon>
        <taxon>Pezizomycotina</taxon>
        <taxon>Dothideomycetes</taxon>
        <taxon>Dothideomycetes incertae sedis</taxon>
        <taxon>Microthyriales</taxon>
        <taxon>Microthyriaceae</taxon>
        <taxon>Microthyrium</taxon>
    </lineage>
</organism>
<feature type="signal peptide" evidence="2">
    <location>
        <begin position="1"/>
        <end position="20"/>
    </location>
</feature>
<dbReference type="AlphaFoldDB" id="A0A6A6UKS5"/>
<reference evidence="3" key="1">
    <citation type="journal article" date="2020" name="Stud. Mycol.">
        <title>101 Dothideomycetes genomes: a test case for predicting lifestyles and emergence of pathogens.</title>
        <authorList>
            <person name="Haridas S."/>
            <person name="Albert R."/>
            <person name="Binder M."/>
            <person name="Bloem J."/>
            <person name="Labutti K."/>
            <person name="Salamov A."/>
            <person name="Andreopoulos B."/>
            <person name="Baker S."/>
            <person name="Barry K."/>
            <person name="Bills G."/>
            <person name="Bluhm B."/>
            <person name="Cannon C."/>
            <person name="Castanera R."/>
            <person name="Culley D."/>
            <person name="Daum C."/>
            <person name="Ezra D."/>
            <person name="Gonzalez J."/>
            <person name="Henrissat B."/>
            <person name="Kuo A."/>
            <person name="Liang C."/>
            <person name="Lipzen A."/>
            <person name="Lutzoni F."/>
            <person name="Magnuson J."/>
            <person name="Mondo S."/>
            <person name="Nolan M."/>
            <person name="Ohm R."/>
            <person name="Pangilinan J."/>
            <person name="Park H.-J."/>
            <person name="Ramirez L."/>
            <person name="Alfaro M."/>
            <person name="Sun H."/>
            <person name="Tritt A."/>
            <person name="Yoshinaga Y."/>
            <person name="Zwiers L.-H."/>
            <person name="Turgeon B."/>
            <person name="Goodwin S."/>
            <person name="Spatafora J."/>
            <person name="Crous P."/>
            <person name="Grigoriev I."/>
        </authorList>
    </citation>
    <scope>NUCLEOTIDE SEQUENCE</scope>
    <source>
        <strain evidence="3">CBS 115976</strain>
    </source>
</reference>
<feature type="region of interest" description="Disordered" evidence="1">
    <location>
        <begin position="39"/>
        <end position="99"/>
    </location>
</feature>
<evidence type="ECO:0000256" key="2">
    <source>
        <dbReference type="SAM" id="SignalP"/>
    </source>
</evidence>
<evidence type="ECO:0000313" key="3">
    <source>
        <dbReference type="EMBL" id="KAF2672875.1"/>
    </source>
</evidence>
<sequence>MYLNNILALAVLALISPSFALPINTATSDAAIREQDWANGSGSGLVKRQEASDAPSSAPAPVPAASPSGGNGSKGRRKQHKQEHPKKGKTGAAPAATTV</sequence>
<evidence type="ECO:0000313" key="4">
    <source>
        <dbReference type="Proteomes" id="UP000799302"/>
    </source>
</evidence>
<dbReference type="Proteomes" id="UP000799302">
    <property type="component" value="Unassembled WGS sequence"/>
</dbReference>
<dbReference type="EMBL" id="MU004231">
    <property type="protein sequence ID" value="KAF2672875.1"/>
    <property type="molecule type" value="Genomic_DNA"/>
</dbReference>